<evidence type="ECO:0000313" key="3">
    <source>
        <dbReference type="EMBL" id="QIZ20340.1"/>
    </source>
</evidence>
<dbReference type="Proteomes" id="UP000501094">
    <property type="component" value="Chromosome"/>
</dbReference>
<reference evidence="3 4" key="1">
    <citation type="journal article" date="2020" name="Nat. Microbiol.">
        <title>Lysogenic host-virus interactions in SAR11 marine bacteria.</title>
        <authorList>
            <person name="Morris R.M."/>
            <person name="Cain K.R."/>
            <person name="Hvorecny K.L."/>
            <person name="Kollman J.M."/>
        </authorList>
    </citation>
    <scope>NUCLEOTIDE SEQUENCE [LARGE SCALE GENOMIC DNA]</scope>
    <source>
        <strain evidence="3 4">NP1</strain>
    </source>
</reference>
<evidence type="ECO:0000313" key="4">
    <source>
        <dbReference type="Proteomes" id="UP000501094"/>
    </source>
</evidence>
<organism evidence="3 4">
    <name type="scientific">Candidatus Pelagibacter giovannonii</name>
    <dbReference type="NCBI Taxonomy" id="2563896"/>
    <lineage>
        <taxon>Bacteria</taxon>
        <taxon>Pseudomonadati</taxon>
        <taxon>Pseudomonadota</taxon>
        <taxon>Alphaproteobacteria</taxon>
        <taxon>Candidatus Pelagibacterales</taxon>
        <taxon>Candidatus Pelagibacteraceae</taxon>
        <taxon>Candidatus Pelagibacter</taxon>
    </lineage>
</organism>
<protein>
    <submittedName>
        <fullName evidence="3">Ubiquinol-cytochrome C reductase</fullName>
    </submittedName>
</protein>
<sequence length="155" mass="18791">MNKNYINIYNNLVKLTRNKDLYKGFENQDTFSDRLIFFLLHFSFFLKVYKENNDKKLLQEIYDFTFRQVELSIREIGYGDQSINKKMKDYLNLFYGMIDKIHSWDELDTESRNSILVNFLDNSSNIEYLVKYFENFRLNLKNNTLNSYIKGVVKH</sequence>
<evidence type="ECO:0000256" key="1">
    <source>
        <dbReference type="ARBA" id="ARBA00006436"/>
    </source>
</evidence>
<feature type="domain" description="Ubiquinol-cytochrome c chaperone" evidence="2">
    <location>
        <begin position="25"/>
        <end position="102"/>
    </location>
</feature>
<dbReference type="Pfam" id="PF03981">
    <property type="entry name" value="Ubiq_cyt_C_chap"/>
    <property type="match status" value="1"/>
</dbReference>
<keyword evidence="4" id="KW-1185">Reference proteome</keyword>
<proteinExistence type="inferred from homology"/>
<dbReference type="EMBL" id="CP038852">
    <property type="protein sequence ID" value="QIZ20340.1"/>
    <property type="molecule type" value="Genomic_DNA"/>
</dbReference>
<dbReference type="RefSeq" id="WP_168606237.1">
    <property type="nucleotide sequence ID" value="NZ_CP038852.1"/>
</dbReference>
<dbReference type="KEGG" id="peg:E5R92_00850"/>
<comment type="similarity">
    <text evidence="1">Belongs to the UPF0174 family.</text>
</comment>
<name>A0A6H1Q1F6_9PROT</name>
<dbReference type="AlphaFoldDB" id="A0A6H1Q1F6"/>
<accession>A0A6H1Q1F6</accession>
<gene>
    <name evidence="3" type="ORF">E5R92_00850</name>
</gene>
<dbReference type="InterPro" id="IPR021150">
    <property type="entry name" value="Ubiq_cyt_c_chap"/>
</dbReference>
<evidence type="ECO:0000259" key="2">
    <source>
        <dbReference type="Pfam" id="PF03981"/>
    </source>
</evidence>